<organism evidence="1 2">
    <name type="scientific">[Clostridium] polysaccharolyticum</name>
    <dbReference type="NCBI Taxonomy" id="29364"/>
    <lineage>
        <taxon>Bacteria</taxon>
        <taxon>Bacillati</taxon>
        <taxon>Bacillota</taxon>
        <taxon>Clostridia</taxon>
        <taxon>Lachnospirales</taxon>
        <taxon>Lachnospiraceae</taxon>
    </lineage>
</organism>
<evidence type="ECO:0000313" key="1">
    <source>
        <dbReference type="EMBL" id="SES71841.1"/>
    </source>
</evidence>
<gene>
    <name evidence="1" type="ORF">SAMN04487772_102173</name>
</gene>
<accession>A0A1H9YRV6</accession>
<evidence type="ECO:0000313" key="2">
    <source>
        <dbReference type="Proteomes" id="UP000199800"/>
    </source>
</evidence>
<name>A0A1H9YRV6_9FIRM</name>
<dbReference type="Proteomes" id="UP000199800">
    <property type="component" value="Unassembled WGS sequence"/>
</dbReference>
<dbReference type="InterPro" id="IPR020256">
    <property type="entry name" value="Spore_coat_CotJA"/>
</dbReference>
<dbReference type="OrthoDB" id="9800571at2"/>
<dbReference type="EMBL" id="FOHN01000002">
    <property type="protein sequence ID" value="SES71841.1"/>
    <property type="molecule type" value="Genomic_DNA"/>
</dbReference>
<proteinExistence type="predicted"/>
<dbReference type="STRING" id="29364.SAMN04487772_102173"/>
<keyword evidence="2" id="KW-1185">Reference proteome</keyword>
<protein>
    <submittedName>
        <fullName evidence="1">Spore coat associated protein JA (CotJA)</fullName>
    </submittedName>
</protein>
<reference evidence="1 2" key="1">
    <citation type="submission" date="2016-10" db="EMBL/GenBank/DDBJ databases">
        <authorList>
            <person name="de Groot N.N."/>
        </authorList>
    </citation>
    <scope>NUCLEOTIDE SEQUENCE [LARGE SCALE GENOMIC DNA]</scope>
    <source>
        <strain evidence="1 2">DSM 1801</strain>
    </source>
</reference>
<sequence length="49" mass="5457">MDSEVVIGMASVPCQTWSEPYDMATALKQGTIFPELDKPFYMGGDEDVR</sequence>
<dbReference type="AlphaFoldDB" id="A0A1H9YRV6"/>
<dbReference type="Pfam" id="PF11007">
    <property type="entry name" value="CotJA"/>
    <property type="match status" value="1"/>
</dbReference>
<dbReference type="RefSeq" id="WP_092475706.1">
    <property type="nucleotide sequence ID" value="NZ_FOHN01000002.1"/>
</dbReference>